<dbReference type="InterPro" id="IPR000014">
    <property type="entry name" value="PAS"/>
</dbReference>
<feature type="domain" description="Sigma-54 factor interaction" evidence="6">
    <location>
        <begin position="254"/>
        <end position="484"/>
    </location>
</feature>
<dbReference type="Gene3D" id="3.30.450.20">
    <property type="entry name" value="PAS domain"/>
    <property type="match status" value="1"/>
</dbReference>
<dbReference type="Pfam" id="PF02954">
    <property type="entry name" value="HTH_8"/>
    <property type="match status" value="1"/>
</dbReference>
<evidence type="ECO:0000259" key="6">
    <source>
        <dbReference type="PROSITE" id="PS50045"/>
    </source>
</evidence>
<dbReference type="PANTHER" id="PTHR32071:SF121">
    <property type="entry name" value="SIGMA L-DEPENDENT TRANSCRIPTIONAL REGULATOR YQIR-RELATED"/>
    <property type="match status" value="1"/>
</dbReference>
<dbReference type="Proteomes" id="UP000185829">
    <property type="component" value="Unassembled WGS sequence"/>
</dbReference>
<sequence length="565" mass="64169">MYKMEEINLDNSFTIVKPYTSLIDIKNNFLKYDFVIISAKEYYIVSKNECNFLALMDDSLSVIEWIEKVKWTPSTISKIEELFMLQIDWSRPVLIKDPEKEGIIGIITANQWVQLLEMKNEELSAYFSTLAETINDAVTAVDQEGKVICWNTVAEGTYSIKRENILGQKIGEHFQSESIILHRILNEGRPVRGAYHRPNNDNHVLVNASPVIKDNTVIGGIATEHDITQIVRLNEELDSSLPLLIHQDNPFSSIIGVNVEIQKAVKVAQKVAYADIPVLLTGEPGSGKEMLAQAIHYGGSKRTGPFVSINCSAIPSTLLEIELFGYQKGAFTADKKTEKNGKIEQSHNGTLFIEEIDKMPLDIQEKFLHYLEHGSFYRVGTTELLTTHTRVIASTSQALEAMVKEGKFNENLYYRLTVINIDIPPLRERPEDIVKLVEQFVQEFSSKYKKPVPKIGSEVITILVNYEWPGNVRELRNVVERVILLNDENIIKSNHLQKNITSSYYVHNGHIPGPQETLFQEEEKEELFMIQEALSKTYGNKSAAAKLLGMSRGTLYNKIKEYKLN</sequence>
<dbReference type="InterPro" id="IPR025943">
    <property type="entry name" value="Sigma_54_int_dom_ATP-bd_2"/>
</dbReference>
<keyword evidence="4" id="KW-0238">DNA-binding</keyword>
<evidence type="ECO:0000256" key="2">
    <source>
        <dbReference type="ARBA" id="ARBA00022840"/>
    </source>
</evidence>
<dbReference type="GO" id="GO:0043565">
    <property type="term" value="F:sequence-specific DNA binding"/>
    <property type="evidence" value="ECO:0007669"/>
    <property type="project" value="InterPro"/>
</dbReference>
<evidence type="ECO:0000256" key="3">
    <source>
        <dbReference type="ARBA" id="ARBA00023015"/>
    </source>
</evidence>
<dbReference type="PROSITE" id="PS50045">
    <property type="entry name" value="SIGMA54_INTERACT_4"/>
    <property type="match status" value="1"/>
</dbReference>
<dbReference type="SUPFAM" id="SSF55785">
    <property type="entry name" value="PYP-like sensor domain (PAS domain)"/>
    <property type="match status" value="1"/>
</dbReference>
<evidence type="ECO:0000256" key="4">
    <source>
        <dbReference type="ARBA" id="ARBA00023125"/>
    </source>
</evidence>
<dbReference type="InterPro" id="IPR035965">
    <property type="entry name" value="PAS-like_dom_sf"/>
</dbReference>
<dbReference type="PROSITE" id="PS00676">
    <property type="entry name" value="SIGMA54_INTERACT_2"/>
    <property type="match status" value="1"/>
</dbReference>
<dbReference type="InterPro" id="IPR058031">
    <property type="entry name" value="AAA_lid_NorR"/>
</dbReference>
<evidence type="ECO:0000256" key="5">
    <source>
        <dbReference type="ARBA" id="ARBA00023163"/>
    </source>
</evidence>
<dbReference type="EMBL" id="FTMX01000008">
    <property type="protein sequence ID" value="SIR97466.1"/>
    <property type="molecule type" value="Genomic_DNA"/>
</dbReference>
<dbReference type="InterPro" id="IPR002078">
    <property type="entry name" value="Sigma_54_int"/>
</dbReference>
<proteinExistence type="predicted"/>
<organism evidence="8 9">
    <name type="scientific">Peribacillus simplex</name>
    <dbReference type="NCBI Taxonomy" id="1478"/>
    <lineage>
        <taxon>Bacteria</taxon>
        <taxon>Bacillati</taxon>
        <taxon>Bacillota</taxon>
        <taxon>Bacilli</taxon>
        <taxon>Bacillales</taxon>
        <taxon>Bacillaceae</taxon>
        <taxon>Peribacillus</taxon>
    </lineage>
</organism>
<comment type="caution">
    <text evidence="8">The sequence shown here is derived from an EMBL/GenBank/DDBJ whole genome shotgun (WGS) entry which is preliminary data.</text>
</comment>
<keyword evidence="3" id="KW-0805">Transcription regulation</keyword>
<dbReference type="Gene3D" id="1.10.10.60">
    <property type="entry name" value="Homeodomain-like"/>
    <property type="match status" value="1"/>
</dbReference>
<gene>
    <name evidence="8" type="ORF">SAMN05878482_10828</name>
</gene>
<dbReference type="GO" id="GO:0005524">
    <property type="term" value="F:ATP binding"/>
    <property type="evidence" value="ECO:0007669"/>
    <property type="project" value="UniProtKB-KW"/>
</dbReference>
<evidence type="ECO:0000256" key="1">
    <source>
        <dbReference type="ARBA" id="ARBA00022741"/>
    </source>
</evidence>
<dbReference type="PROSITE" id="PS50112">
    <property type="entry name" value="PAS"/>
    <property type="match status" value="1"/>
</dbReference>
<dbReference type="SUPFAM" id="SSF52540">
    <property type="entry name" value="P-loop containing nucleoside triphosphate hydrolases"/>
    <property type="match status" value="1"/>
</dbReference>
<dbReference type="SMART" id="SM00382">
    <property type="entry name" value="AAA"/>
    <property type="match status" value="1"/>
</dbReference>
<dbReference type="InterPro" id="IPR009057">
    <property type="entry name" value="Homeodomain-like_sf"/>
</dbReference>
<evidence type="ECO:0000313" key="9">
    <source>
        <dbReference type="Proteomes" id="UP000185829"/>
    </source>
</evidence>
<dbReference type="FunFam" id="3.40.50.300:FF:000006">
    <property type="entry name" value="DNA-binding transcriptional regulator NtrC"/>
    <property type="match status" value="1"/>
</dbReference>
<accession>A0A9X8WML4</accession>
<protein>
    <submittedName>
        <fullName evidence="8">PAS domain S-box-containing protein</fullName>
    </submittedName>
</protein>
<name>A0A9X8WML4_9BACI</name>
<dbReference type="AlphaFoldDB" id="A0A9X8WML4"/>
<dbReference type="Gene3D" id="3.40.50.300">
    <property type="entry name" value="P-loop containing nucleotide triphosphate hydrolases"/>
    <property type="match status" value="1"/>
</dbReference>
<dbReference type="NCBIfam" id="TIGR00229">
    <property type="entry name" value="sensory_box"/>
    <property type="match status" value="1"/>
</dbReference>
<dbReference type="Pfam" id="PF13426">
    <property type="entry name" value="PAS_9"/>
    <property type="match status" value="1"/>
</dbReference>
<dbReference type="Pfam" id="PF00158">
    <property type="entry name" value="Sigma54_activat"/>
    <property type="match status" value="1"/>
</dbReference>
<dbReference type="InterPro" id="IPR027417">
    <property type="entry name" value="P-loop_NTPase"/>
</dbReference>
<evidence type="ECO:0000259" key="7">
    <source>
        <dbReference type="PROSITE" id="PS50112"/>
    </source>
</evidence>
<dbReference type="CDD" id="cd00009">
    <property type="entry name" value="AAA"/>
    <property type="match status" value="1"/>
</dbReference>
<dbReference type="RefSeq" id="WP_076371264.1">
    <property type="nucleotide sequence ID" value="NZ_FTMX01000008.1"/>
</dbReference>
<dbReference type="InterPro" id="IPR002197">
    <property type="entry name" value="HTH_Fis"/>
</dbReference>
<dbReference type="Pfam" id="PF25601">
    <property type="entry name" value="AAA_lid_14"/>
    <property type="match status" value="1"/>
</dbReference>
<dbReference type="GO" id="GO:0006355">
    <property type="term" value="P:regulation of DNA-templated transcription"/>
    <property type="evidence" value="ECO:0007669"/>
    <property type="project" value="InterPro"/>
</dbReference>
<keyword evidence="2" id="KW-0067">ATP-binding</keyword>
<reference evidence="8 9" key="1">
    <citation type="submission" date="2017-01" db="EMBL/GenBank/DDBJ databases">
        <authorList>
            <person name="Varghese N."/>
            <person name="Submissions S."/>
        </authorList>
    </citation>
    <scope>NUCLEOTIDE SEQUENCE [LARGE SCALE GENOMIC DNA]</scope>
    <source>
        <strain evidence="8 9">RUG2-6</strain>
    </source>
</reference>
<dbReference type="PROSITE" id="PS00688">
    <property type="entry name" value="SIGMA54_INTERACT_3"/>
    <property type="match status" value="1"/>
</dbReference>
<keyword evidence="5" id="KW-0804">Transcription</keyword>
<keyword evidence="1" id="KW-0547">Nucleotide-binding</keyword>
<dbReference type="InterPro" id="IPR025944">
    <property type="entry name" value="Sigma_54_int_dom_CS"/>
</dbReference>
<feature type="domain" description="PAS" evidence="7">
    <location>
        <begin position="123"/>
        <end position="178"/>
    </location>
</feature>
<dbReference type="SUPFAM" id="SSF46689">
    <property type="entry name" value="Homeodomain-like"/>
    <property type="match status" value="1"/>
</dbReference>
<dbReference type="PANTHER" id="PTHR32071">
    <property type="entry name" value="TRANSCRIPTIONAL REGULATORY PROTEIN"/>
    <property type="match status" value="1"/>
</dbReference>
<dbReference type="Gene3D" id="1.10.8.60">
    <property type="match status" value="1"/>
</dbReference>
<dbReference type="InterPro" id="IPR003593">
    <property type="entry name" value="AAA+_ATPase"/>
</dbReference>
<evidence type="ECO:0000313" key="8">
    <source>
        <dbReference type="EMBL" id="SIR97466.1"/>
    </source>
</evidence>
<dbReference type="PRINTS" id="PR01590">
    <property type="entry name" value="HTHFIS"/>
</dbReference>